<sequence>MESKMSRPKQPDWLAELCQESSIHGMPYIARRDLHWAERLFWTFIILGSAYYAISSCLNQWYRFRDNPIVYEYEYLFGLRIFPFVGITLCPRYHDETEIPRLINQTWGVDPSEDKEKAVYYRKFLLAINGLRYSTLETLEPFENDTTLDNVNYLNILLTLQKKVIAVKIPPELAPIITEVGLCQTSSQLNRYGNPYGKLETQDMEPMKQCGYLSNCITSLKPINSIVAPIFMYLHDVEEMMLPDDMRTPSFDAKDIESKDLDIMLHTTSAESEVRNLPVAYRKCRFSDENNLQYYSPYHPSLCRLECRIKWALSLCNCKPYFYVAAPEVPICTVSGMLCLARSKWLERPCDCYPSCREETFTIFKVSDQTGGDDNYSGERFERTLIINLQISRMGINRRVVFSTDQLIMSFGGAIGLFLGASFMTIYGVVYFFLTFIAYTCKNRFCKRFFF</sequence>
<evidence type="ECO:0000313" key="15">
    <source>
        <dbReference type="FlyBase" id="FBgn0053349"/>
    </source>
</evidence>
<reference evidence="14 16" key="4">
    <citation type="journal article" date="2002" name="Genome Biol.">
        <title>The transposable elements of the Drosophila melanogaster euchromatin: a genomics perspective.</title>
        <authorList>
            <person name="Kaminker J.S."/>
            <person name="Bergman C.M."/>
            <person name="Kronmiller B."/>
            <person name="Carlson J."/>
            <person name="Svirskas R."/>
            <person name="Patel S."/>
            <person name="Frise E."/>
            <person name="Wheeler D.A."/>
            <person name="Lewis S.E."/>
            <person name="Rubin G.M."/>
            <person name="Ashburner M."/>
            <person name="Celniker S.E."/>
        </authorList>
    </citation>
    <scope>NUCLEOTIDE SEQUENCE [LARGE SCALE GENOMIC DNA]</scope>
    <source>
        <strain evidence="16">Berkeley</strain>
    </source>
</reference>
<name>A1Z6S4_DROME</name>
<evidence type="ECO:0000256" key="5">
    <source>
        <dbReference type="ARBA" id="ARBA00022692"/>
    </source>
</evidence>
<evidence type="ECO:0000313" key="14">
    <source>
        <dbReference type="EMBL" id="AAS64793.1"/>
    </source>
</evidence>
<comment type="similarity">
    <text evidence="2 12">Belongs to the amiloride-sensitive sodium channel (TC 1.A.6) family.</text>
</comment>
<reference evidence="14 16" key="3">
    <citation type="journal article" date="2002" name="Genome Biol.">
        <title>Annotation of the Drosophila melanogaster euchromatic genome: a systematic review.</title>
        <authorList>
            <person name="Misra S."/>
            <person name="Crosby M.A."/>
            <person name="Mungall C.J."/>
            <person name="Matthews B.B."/>
            <person name="Campbell K.S."/>
            <person name="Hradecky P."/>
            <person name="Huang Y."/>
            <person name="Kaminker J.S."/>
            <person name="Millburn G.H."/>
            <person name="Prochnik S.E."/>
            <person name="Smith C.D."/>
            <person name="Tupy J.L."/>
            <person name="Whitfied E.J."/>
            <person name="Bayraktaroglu L."/>
            <person name="Berman B.P."/>
            <person name="Bettencourt B.R."/>
            <person name="Celniker S.E."/>
            <person name="de Grey A.D."/>
            <person name="Drysdale R.A."/>
            <person name="Harris N.L."/>
            <person name="Richter J."/>
            <person name="Russo S."/>
            <person name="Schroeder A.J."/>
            <person name="Shu S.Q."/>
            <person name="Stapleton M."/>
            <person name="Yamada C."/>
            <person name="Ashburner M."/>
            <person name="Gelbart W.M."/>
            <person name="Rubin G.M."/>
            <person name="Lewis S.E."/>
        </authorList>
    </citation>
    <scope>GENOME REANNOTATION</scope>
    <source>
        <strain evidence="16">Berkeley</strain>
    </source>
</reference>
<dbReference type="CTD" id="2768722"/>
<dbReference type="GO" id="GO:0008049">
    <property type="term" value="P:male courtship behavior"/>
    <property type="evidence" value="ECO:0000315"/>
    <property type="project" value="FlyBase"/>
</dbReference>
<dbReference type="GO" id="GO:0015280">
    <property type="term" value="F:ligand-gated sodium channel activity"/>
    <property type="evidence" value="ECO:0000318"/>
    <property type="project" value="GO_Central"/>
</dbReference>
<evidence type="ECO:0000313" key="16">
    <source>
        <dbReference type="Proteomes" id="UP000000803"/>
    </source>
</evidence>
<dbReference type="OMA" id="YVGEQFE"/>
<dbReference type="Bgee" id="FBgn0053349">
    <property type="expression patterns" value="Expressed in ocellus retinula cell (Drosophila) in insect head and 11 other cell types or tissues"/>
</dbReference>
<dbReference type="AlphaFoldDB" id="A1Z6S4"/>
<dbReference type="InterPro" id="IPR001873">
    <property type="entry name" value="ENaC"/>
</dbReference>
<dbReference type="GO" id="GO:0005272">
    <property type="term" value="F:sodium channel activity"/>
    <property type="evidence" value="ECO:0000250"/>
    <property type="project" value="FlyBase"/>
</dbReference>
<keyword evidence="3 12" id="KW-0813">Transport</keyword>
<dbReference type="GO" id="GO:0043695">
    <property type="term" value="P:detection of pheromone"/>
    <property type="evidence" value="ECO:0000316"/>
    <property type="project" value="FlyBase"/>
</dbReference>
<reference evidence="14 16" key="9">
    <citation type="journal article" date="2015" name="G3 (Bethesda)">
        <title>Gene Model Annotations for Drosophila melanogaster: Impact of High-Throughput Data.</title>
        <authorList>
            <consortium name="FlyBase Consortium"/>
            <person name="Matthews B.B."/>
            <person name="Dos Santos G."/>
            <person name="Crosby M.A."/>
            <person name="Emmert D.B."/>
            <person name="St Pierre S.E."/>
            <person name="Gramates L.S."/>
            <person name="Zhou P."/>
            <person name="Schroeder A.J."/>
            <person name="Falls K."/>
            <person name="Strelets V."/>
            <person name="Russo S.M."/>
            <person name="Gelbart W.M."/>
            <person name="null"/>
        </authorList>
    </citation>
    <scope>NUCLEOTIDE SEQUENCE [LARGE SCALE GENOMIC DNA]</scope>
    <source>
        <strain evidence="16">Berkeley</strain>
    </source>
</reference>
<keyword evidence="8 12" id="KW-0406">Ion transport</keyword>
<dbReference type="Proteomes" id="UP000000803">
    <property type="component" value="Chromosome 2R"/>
</dbReference>
<dbReference type="VEuPathDB" id="VectorBase:FBgn0053349"/>
<comment type="subcellular location">
    <subcellularLocation>
        <location evidence="1">Membrane</location>
        <topology evidence="1">Multi-pass membrane protein</topology>
    </subcellularLocation>
</comment>
<evidence type="ECO:0000256" key="10">
    <source>
        <dbReference type="ARBA" id="ARBA00023201"/>
    </source>
</evidence>
<organism evidence="14 16">
    <name type="scientific">Drosophila melanogaster</name>
    <name type="common">Fruit fly</name>
    <dbReference type="NCBI Taxonomy" id="7227"/>
    <lineage>
        <taxon>Eukaryota</taxon>
        <taxon>Metazoa</taxon>
        <taxon>Ecdysozoa</taxon>
        <taxon>Arthropoda</taxon>
        <taxon>Hexapoda</taxon>
        <taxon>Insecta</taxon>
        <taxon>Pterygota</taxon>
        <taxon>Neoptera</taxon>
        <taxon>Endopterygota</taxon>
        <taxon>Diptera</taxon>
        <taxon>Brachycera</taxon>
        <taxon>Muscomorpha</taxon>
        <taxon>Ephydroidea</taxon>
        <taxon>Drosophilidae</taxon>
        <taxon>Drosophila</taxon>
        <taxon>Sophophora</taxon>
    </lineage>
</organism>
<evidence type="ECO:0000256" key="7">
    <source>
        <dbReference type="ARBA" id="ARBA00023053"/>
    </source>
</evidence>
<dbReference type="GO" id="GO:0035725">
    <property type="term" value="P:sodium ion transmembrane transport"/>
    <property type="evidence" value="ECO:0000318"/>
    <property type="project" value="GO_Central"/>
</dbReference>
<evidence type="ECO:0000256" key="12">
    <source>
        <dbReference type="RuleBase" id="RU000679"/>
    </source>
</evidence>
<reference evidence="14 16" key="11">
    <citation type="journal article" date="2015" name="Genome Res.">
        <title>The Release 6 reference sequence of the Drosophila melanogaster genome.</title>
        <authorList>
            <person name="Hoskins R.A."/>
            <person name="Carlson J.W."/>
            <person name="Wan K.H."/>
            <person name="Park S."/>
            <person name="Mendez I."/>
            <person name="Galle S.E."/>
            <person name="Booth B.W."/>
            <person name="Pfeiffer B.D."/>
            <person name="George R.A."/>
            <person name="Svirskas R."/>
            <person name="Krzywinski M."/>
            <person name="Schein J."/>
            <person name="Accardo M.C."/>
            <person name="Damia E."/>
            <person name="Messina G."/>
            <person name="Mendez-Lago M."/>
            <person name="de Pablos B."/>
            <person name="Demakova O.V."/>
            <person name="Andreyeva E.N."/>
            <person name="Boldyreva L.V."/>
            <person name="Marra M."/>
            <person name="Carvalho A.B."/>
            <person name="Dimitri P."/>
            <person name="Villasante A."/>
            <person name="Zhimulev I.F."/>
            <person name="Rubin G.M."/>
            <person name="Karpen G.H."/>
            <person name="Celniker S.E."/>
        </authorList>
    </citation>
    <scope>NUCLEOTIDE SEQUENCE [LARGE SCALE GENOMIC DNA]</scope>
    <source>
        <strain evidence="16">Berkeley</strain>
    </source>
</reference>
<reference evidence="14 16" key="1">
    <citation type="journal article" date="2000" name="Science">
        <title>The genome sequence of Drosophila melanogaster.</title>
        <authorList>
            <person name="Adams M.D."/>
            <person name="Celniker S.E."/>
            <person name="Holt R.A."/>
            <person name="Evans C.A."/>
            <person name="Gocayne J.D."/>
            <person name="Amanatides P.G."/>
            <person name="Scherer S.E."/>
            <person name="Li P.W."/>
            <person name="Hoskins R.A."/>
            <person name="Galle R.F."/>
            <person name="George R.A."/>
            <person name="Lewis S.E."/>
            <person name="Richards S."/>
            <person name="Ashburner M."/>
            <person name="Henderson S.N."/>
            <person name="Sutton G.G."/>
            <person name="Wortman J.R."/>
            <person name="Yandell M.D."/>
            <person name="Zhang Q."/>
            <person name="Chen L.X."/>
            <person name="Brandon R.C."/>
            <person name="Rogers Y.H."/>
            <person name="Blazej R.G."/>
            <person name="Champe M."/>
            <person name="Pfeiffer B.D."/>
            <person name="Wan K.H."/>
            <person name="Doyle C."/>
            <person name="Baxter E.G."/>
            <person name="Helt G."/>
            <person name="Nelson C.R."/>
            <person name="Gabor G.L."/>
            <person name="Abril J.F."/>
            <person name="Agbayani A."/>
            <person name="An H.J."/>
            <person name="Andrews-Pfannkoch C."/>
            <person name="Baldwin D."/>
            <person name="Ballew R.M."/>
            <person name="Basu A."/>
            <person name="Baxendale J."/>
            <person name="Bayraktaroglu L."/>
            <person name="Beasley E.M."/>
            <person name="Beeson K.Y."/>
            <person name="Benos P.V."/>
            <person name="Berman B.P."/>
            <person name="Bhandari D."/>
            <person name="Bolshakov S."/>
            <person name="Borkova D."/>
            <person name="Botchan M.R."/>
            <person name="Bouck J."/>
            <person name="Brokstein P."/>
            <person name="Brottier P."/>
            <person name="Burtis K.C."/>
            <person name="Busam D.A."/>
            <person name="Butler H."/>
            <person name="Cadieu E."/>
            <person name="Center A."/>
            <person name="Chandra I."/>
            <person name="Cherry J.M."/>
            <person name="Cawley S."/>
            <person name="Dahlke C."/>
            <person name="Davenport L.B."/>
            <person name="Davies P."/>
            <person name="de Pablos B."/>
            <person name="Delcher A."/>
            <person name="Deng Z."/>
            <person name="Mays A.D."/>
            <person name="Dew I."/>
            <person name="Dietz S.M."/>
            <person name="Dodson K."/>
            <person name="Doup L.E."/>
            <person name="Downes M."/>
            <person name="Dugan-Rocha S."/>
            <person name="Dunkov B.C."/>
            <person name="Dunn P."/>
            <person name="Durbin K.J."/>
            <person name="Evangelista C.C."/>
            <person name="Ferraz C."/>
            <person name="Ferriera S."/>
            <person name="Fleischmann W."/>
            <person name="Fosler C."/>
            <person name="Gabrielian A.E."/>
            <person name="Garg N.S."/>
            <person name="Gelbart W.M."/>
            <person name="Glasser K."/>
            <person name="Glodek A."/>
            <person name="Gong F."/>
            <person name="Gorrell J.H."/>
            <person name="Gu Z."/>
            <person name="Guan P."/>
            <person name="Harris M."/>
            <person name="Harris N.L."/>
            <person name="Harvey D."/>
            <person name="Heiman T.J."/>
            <person name="Hernandez J.R."/>
            <person name="Houck J."/>
            <person name="Hostin D."/>
            <person name="Houston K.A."/>
            <person name="Howland T.J."/>
            <person name="Wei M.H."/>
            <person name="Ibegwam C."/>
            <person name="Jalali M."/>
            <person name="Kalush F."/>
            <person name="Karpen G.H."/>
            <person name="Ke Z."/>
            <person name="Kennison J.A."/>
            <person name="Ketchum K.A."/>
            <person name="Kimmel B.E."/>
            <person name="Kodira C.D."/>
            <person name="Kraft C."/>
            <person name="Kravitz S."/>
            <person name="Kulp D."/>
            <person name="Lai Z."/>
            <person name="Lasko P."/>
            <person name="Lei Y."/>
            <person name="Levitsky A.A."/>
            <person name="Li J."/>
            <person name="Li Z."/>
            <person name="Liang Y."/>
            <person name="Lin X."/>
            <person name="Liu X."/>
            <person name="Mattei B."/>
            <person name="McIntosh T.C."/>
            <person name="McLeod M.P."/>
            <person name="McPherson D."/>
            <person name="Merkulov G."/>
            <person name="Milshina N.V."/>
            <person name="Mobarry C."/>
            <person name="Morris J."/>
            <person name="Moshrefi A."/>
            <person name="Mount S.M."/>
            <person name="Moy M."/>
            <person name="Murphy B."/>
            <person name="Murphy L."/>
            <person name="Muzny D.M."/>
            <person name="Nelson D.L."/>
            <person name="Nelson D.R."/>
            <person name="Nelson K.A."/>
            <person name="Nixon K."/>
            <person name="Nusskern D.R."/>
            <person name="Pacleb J.M."/>
            <person name="Palazzolo M."/>
            <person name="Pittman G.S."/>
            <person name="Pan S."/>
            <person name="Pollard J."/>
            <person name="Puri V."/>
            <person name="Reese M.G."/>
            <person name="Reinert K."/>
            <person name="Remington K."/>
            <person name="Saunders R.D."/>
            <person name="Scheeler F."/>
            <person name="Shen H."/>
            <person name="Shue B.C."/>
            <person name="Siden-Kiamos I."/>
            <person name="Simpson M."/>
            <person name="Skupski M.P."/>
            <person name="Smith T."/>
            <person name="Spier E."/>
            <person name="Spradling A.C."/>
            <person name="Stapleton M."/>
            <person name="Strong R."/>
            <person name="Sun E."/>
            <person name="Svirskas R."/>
            <person name="Tector C."/>
            <person name="Turner R."/>
            <person name="Venter E."/>
            <person name="Wang A.H."/>
            <person name="Wang X."/>
            <person name="Wang Z.Y."/>
            <person name="Wassarman D.A."/>
            <person name="Weinstock G.M."/>
            <person name="Weissenbach J."/>
            <person name="Williams S.M."/>
            <person name="WoodageT"/>
            <person name="Worley K.C."/>
            <person name="Wu D."/>
            <person name="Yang S."/>
            <person name="Yao Q.A."/>
            <person name="Ye J."/>
            <person name="Yeh R.F."/>
            <person name="Zaveri J.S."/>
            <person name="Zhan M."/>
            <person name="Zhang G."/>
            <person name="Zhao Q."/>
            <person name="Zheng L."/>
            <person name="Zheng X.H."/>
            <person name="Zhong F.N."/>
            <person name="Zhong W."/>
            <person name="Zhou X."/>
            <person name="Zhu S."/>
            <person name="Zhu X."/>
            <person name="Smith H.O."/>
            <person name="Gibbs R.A."/>
            <person name="Myers E.W."/>
            <person name="Rubin G.M."/>
            <person name="Venter J.C."/>
        </authorList>
    </citation>
    <scope>NUCLEOTIDE SEQUENCE [LARGE SCALE GENOMIC DNA]</scope>
    <source>
        <strain evidence="16">Berkeley</strain>
    </source>
</reference>
<keyword evidence="5 12" id="KW-0812">Transmembrane</keyword>
<feature type="transmembrane region" description="Helical" evidence="13">
    <location>
        <begin position="407"/>
        <end position="439"/>
    </location>
</feature>
<evidence type="ECO:0000256" key="6">
    <source>
        <dbReference type="ARBA" id="ARBA00022989"/>
    </source>
</evidence>
<dbReference type="Gene3D" id="1.10.287.820">
    <property type="entry name" value="Acid-sensing ion channel domain"/>
    <property type="match status" value="1"/>
</dbReference>
<dbReference type="GeneID" id="2768722"/>
<reference evidence="14 16" key="8">
    <citation type="journal article" date="2007" name="Science">
        <title>Sequence finishing and mapping of Drosophila melanogaster heterochromatin.</title>
        <authorList>
            <person name="Hoskins R.A."/>
            <person name="Carlson J.W."/>
            <person name="Kennedy C."/>
            <person name="Acevedo D."/>
            <person name="Evans-Holm M."/>
            <person name="Frise E."/>
            <person name="Wan K.H."/>
            <person name="Park S."/>
            <person name="Mendez-Lago M."/>
            <person name="Rossi F."/>
            <person name="Villasante A."/>
            <person name="Dimitri P."/>
            <person name="Karpen G.H."/>
            <person name="Celniker S.E."/>
        </authorList>
    </citation>
    <scope>NUCLEOTIDE SEQUENCE [LARGE SCALE GENOMIC DNA]</scope>
    <source>
        <strain evidence="16">Berkeley</strain>
    </source>
</reference>
<reference evidence="14 16" key="6">
    <citation type="journal article" date="2005" name="PLoS Comput. Biol.">
        <title>Combined evidence annotation of transposable elements in genome sequences.</title>
        <authorList>
            <person name="Quesneville H."/>
            <person name="Bergman C.M."/>
            <person name="Andrieu O."/>
            <person name="Autard D."/>
            <person name="Nouaud D."/>
            <person name="Ashburner M."/>
            <person name="Anxolabehere D."/>
        </authorList>
    </citation>
    <scope>NUCLEOTIDE SEQUENCE [LARGE SCALE GENOMIC DNA]</scope>
    <source>
        <strain evidence="16">Berkeley</strain>
    </source>
</reference>
<dbReference type="GO" id="GO:0016020">
    <property type="term" value="C:membrane"/>
    <property type="evidence" value="ECO:0000250"/>
    <property type="project" value="FlyBase"/>
</dbReference>
<dbReference type="GO" id="GO:0005886">
    <property type="term" value="C:plasma membrane"/>
    <property type="evidence" value="ECO:0000318"/>
    <property type="project" value="GO_Central"/>
</dbReference>
<dbReference type="eggNOG" id="KOG4294">
    <property type="taxonomic scope" value="Eukaryota"/>
</dbReference>
<proteinExistence type="inferred from homology"/>
<dbReference type="BioGRID-ORCS" id="2768722">
    <property type="hits" value="0 hits in 1 CRISPR screen"/>
</dbReference>
<evidence type="ECO:0000256" key="9">
    <source>
        <dbReference type="ARBA" id="ARBA00023136"/>
    </source>
</evidence>
<dbReference type="PANTHER" id="PTHR11690:SF240">
    <property type="entry name" value="PICKPOCKET 25-RELATED"/>
    <property type="match status" value="1"/>
</dbReference>
<keyword evidence="9 13" id="KW-0472">Membrane</keyword>
<dbReference type="InParanoid" id="A1Z6S4"/>
<keyword evidence="4 12" id="KW-0894">Sodium channel</keyword>
<dbReference type="GO" id="GO:0019236">
    <property type="term" value="P:response to pheromone"/>
    <property type="evidence" value="ECO:0000314"/>
    <property type="project" value="FlyBase"/>
</dbReference>
<evidence type="ECO:0000256" key="4">
    <source>
        <dbReference type="ARBA" id="ARBA00022461"/>
    </source>
</evidence>
<protein>
    <submittedName>
        <fullName evidence="14">Pickpocket 25</fullName>
    </submittedName>
</protein>
<dbReference type="PANTHER" id="PTHR11690">
    <property type="entry name" value="AMILORIDE-SENSITIVE SODIUM CHANNEL-RELATED"/>
    <property type="match status" value="1"/>
</dbReference>
<keyword evidence="7" id="KW-0915">Sodium</keyword>
<dbReference type="RefSeq" id="NP_995766.1">
    <property type="nucleotide sequence ID" value="NM_206044.1"/>
</dbReference>
<dbReference type="GO" id="GO:0032991">
    <property type="term" value="C:protein-containing complex"/>
    <property type="evidence" value="ECO:0000353"/>
    <property type="project" value="FlyBase"/>
</dbReference>
<gene>
    <name evidence="14 15" type="primary">ppk25</name>
    <name evidence="14" type="synonym">CG15242</name>
    <name evidence="14" type="synonym">Dmel\CG33349</name>
    <name evidence="14" type="synonym">llz</name>
    <name evidence="14" type="synonym">ppk-25</name>
    <name evidence="14" type="synonym">PPK25</name>
    <name evidence="14" type="synonym">Ppk25</name>
    <name evidence="14 15" type="ORF">CG33349</name>
    <name evidence="14" type="ORF">Dmel_CG33349</name>
</gene>
<feature type="transmembrane region" description="Helical" evidence="13">
    <location>
        <begin position="40"/>
        <end position="62"/>
    </location>
</feature>
<evidence type="ECO:0000256" key="11">
    <source>
        <dbReference type="ARBA" id="ARBA00023303"/>
    </source>
</evidence>
<dbReference type="KEGG" id="dme:Dmel_CG33349"/>
<evidence type="ECO:0000256" key="3">
    <source>
        <dbReference type="ARBA" id="ARBA00022448"/>
    </source>
</evidence>
<keyword evidence="16" id="KW-1185">Reference proteome</keyword>
<dbReference type="Gene3D" id="1.10.287.770">
    <property type="entry name" value="YojJ-like"/>
    <property type="match status" value="1"/>
</dbReference>
<dbReference type="OrthoDB" id="6628406at2759"/>
<evidence type="ECO:0000256" key="1">
    <source>
        <dbReference type="ARBA" id="ARBA00004141"/>
    </source>
</evidence>
<keyword evidence="10 12" id="KW-0739">Sodium transport</keyword>
<dbReference type="UCSC" id="CG33349-RA">
    <property type="organism name" value="d. melanogaster"/>
</dbReference>
<dbReference type="Reactome" id="R-DME-2672351">
    <property type="pathway name" value="Stimuli-sensing channels"/>
</dbReference>
<dbReference type="EMBL" id="AE013599">
    <property type="protein sequence ID" value="AAS64793.1"/>
    <property type="molecule type" value="Genomic_DNA"/>
</dbReference>
<dbReference type="GO" id="GO:0005227">
    <property type="term" value="F:calcium-activated cation channel activity"/>
    <property type="evidence" value="ECO:0000315"/>
    <property type="project" value="FlyBase"/>
</dbReference>
<dbReference type="PhylomeDB" id="A1Z6S4"/>
<accession>A1Z6S4</accession>
<reference evidence="14 16" key="5">
    <citation type="journal article" date="2002" name="Genome Biol.">
        <title>Heterochromatic sequences in a Drosophila whole-genome shotgun assembly.</title>
        <authorList>
            <person name="Hoskins R.A."/>
            <person name="Smith C.D."/>
            <person name="Carlson J.W."/>
            <person name="Carvalho A.B."/>
            <person name="Halpern A."/>
            <person name="Kaminker J.S."/>
            <person name="Kennedy C."/>
            <person name="Mungall C.J."/>
            <person name="Sullivan B.A."/>
            <person name="Sutton G.G."/>
            <person name="Yasuhara J.C."/>
            <person name="Wakimoto B.T."/>
            <person name="Myers E.W."/>
            <person name="Celniker S.E."/>
            <person name="Rubin G.M."/>
            <person name="Karpen G.H."/>
        </authorList>
    </citation>
    <scope>NUCLEOTIDE SEQUENCE [LARGE SCALE GENOMIC DNA]</scope>
    <source>
        <strain evidence="16">Berkeley</strain>
    </source>
</reference>
<evidence type="ECO:0000256" key="2">
    <source>
        <dbReference type="ARBA" id="ARBA00007193"/>
    </source>
</evidence>
<dbReference type="PaxDb" id="7227-FBpp0085501"/>
<dbReference type="AGR" id="FB:FBgn0053349"/>
<keyword evidence="11 12" id="KW-0407">Ion channel</keyword>
<evidence type="ECO:0000256" key="13">
    <source>
        <dbReference type="SAM" id="Phobius"/>
    </source>
</evidence>
<reference evidence="14 16" key="10">
    <citation type="journal article" date="2015" name="G3 (Bethesda)">
        <title>Gene Model Annotations for Drosophila melanogaster: The Rule-Benders.</title>
        <authorList>
            <consortium name="FlyBase Consortium"/>
            <person name="Crosby M.A."/>
            <person name="Gramates L.S."/>
            <person name="Dos Santos G."/>
            <person name="Matthews B.B."/>
            <person name="St Pierre S.E."/>
            <person name="Zhou P."/>
            <person name="Schroeder A.J."/>
            <person name="Falls K."/>
            <person name="Emmert D.B."/>
            <person name="Russo S.M."/>
            <person name="Gelbart W.M."/>
            <person name="null"/>
        </authorList>
    </citation>
    <scope>NUCLEOTIDE SEQUENCE [LARGE SCALE GENOMIC DNA]</scope>
    <source>
        <strain evidence="16">Berkeley</strain>
    </source>
</reference>
<dbReference type="FlyBase" id="FBgn0053349">
    <property type="gene designation" value="ppk25"/>
</dbReference>
<evidence type="ECO:0000256" key="8">
    <source>
        <dbReference type="ARBA" id="ARBA00023065"/>
    </source>
</evidence>
<reference evidence="14 16" key="2">
    <citation type="journal article" date="2002" name="Genome Biol.">
        <title>Finishing a whole-genome shotgun: release 3 of the Drosophila melanogaster euchromatic genome sequence.</title>
        <authorList>
            <person name="Celniker S.E."/>
            <person name="Wheeler D.A."/>
            <person name="Kronmiller B."/>
            <person name="Carlson J.W."/>
            <person name="Halpern A."/>
            <person name="Patel S."/>
            <person name="Adams M."/>
            <person name="Champe M."/>
            <person name="Dugan S.P."/>
            <person name="Frise E."/>
            <person name="Hodgson A."/>
            <person name="George R.A."/>
            <person name="Hoskins R.A."/>
            <person name="Laverty T."/>
            <person name="Muzny D.M."/>
            <person name="Nelson C.R."/>
            <person name="Pacleb J.M."/>
            <person name="Park S."/>
            <person name="Pfeiffer B.D."/>
            <person name="Richards S."/>
            <person name="Sodergren E.J."/>
            <person name="Svirskas R."/>
            <person name="Tabor P.E."/>
            <person name="Wan K."/>
            <person name="Stapleton M."/>
            <person name="Sutton G.G."/>
            <person name="Venter C."/>
            <person name="Weinstock G."/>
            <person name="Scherer S.E."/>
            <person name="Myers E.W."/>
            <person name="Gibbs R.A."/>
            <person name="Rubin G.M."/>
        </authorList>
    </citation>
    <scope>NUCLEOTIDE SEQUENCE [LARGE SCALE GENOMIC DNA]</scope>
    <source>
        <strain evidence="16">Berkeley</strain>
    </source>
</reference>
<dbReference type="STRING" id="7227.FBpp0085501"/>
<dbReference type="GO" id="GO:0006814">
    <property type="term" value="P:sodium ion transport"/>
    <property type="evidence" value="ECO:0000250"/>
    <property type="project" value="FlyBase"/>
</dbReference>
<dbReference type="HOGENOM" id="CLU_024950_2_0_1"/>
<reference evidence="14 16" key="7">
    <citation type="journal article" date="2007" name="Science">
        <title>The Release 5.1 annotation of Drosophila melanogaster heterochromatin.</title>
        <authorList>
            <person name="Smith C.D."/>
            <person name="Shu S."/>
            <person name="Mungall C.J."/>
            <person name="Karpen G.H."/>
        </authorList>
    </citation>
    <scope>NUCLEOTIDE SEQUENCE [LARGE SCALE GENOMIC DNA]</scope>
    <source>
        <strain evidence="16">Berkeley</strain>
    </source>
</reference>
<dbReference type="Pfam" id="PF00858">
    <property type="entry name" value="ASC"/>
    <property type="match status" value="1"/>
</dbReference>
<keyword evidence="6 13" id="KW-1133">Transmembrane helix</keyword>